<reference evidence="2" key="1">
    <citation type="submission" date="2014-11" db="EMBL/GenBank/DDBJ databases">
        <authorList>
            <person name="Amaro Gonzalez C."/>
        </authorList>
    </citation>
    <scope>NUCLEOTIDE SEQUENCE</scope>
</reference>
<sequence>MHFICVLVCSSEALVCGAVIGQTYKHTTGRSQQLCSITGLGKFILPRKIILQYEPETS</sequence>
<name>A0A0E9QNE1_ANGAN</name>
<dbReference type="EMBL" id="GBXM01090979">
    <property type="protein sequence ID" value="JAH17598.1"/>
    <property type="molecule type" value="Transcribed_RNA"/>
</dbReference>
<proteinExistence type="predicted"/>
<evidence type="ECO:0008006" key="3">
    <source>
        <dbReference type="Google" id="ProtNLM"/>
    </source>
</evidence>
<evidence type="ECO:0000313" key="2">
    <source>
        <dbReference type="EMBL" id="JAH17598.1"/>
    </source>
</evidence>
<protein>
    <recommendedName>
        <fullName evidence="3">Secreted protein</fullName>
    </recommendedName>
</protein>
<dbReference type="AlphaFoldDB" id="A0A0E9QNE1"/>
<accession>A0A0E9QNE1</accession>
<organism evidence="2">
    <name type="scientific">Anguilla anguilla</name>
    <name type="common">European freshwater eel</name>
    <name type="synonym">Muraena anguilla</name>
    <dbReference type="NCBI Taxonomy" id="7936"/>
    <lineage>
        <taxon>Eukaryota</taxon>
        <taxon>Metazoa</taxon>
        <taxon>Chordata</taxon>
        <taxon>Craniata</taxon>
        <taxon>Vertebrata</taxon>
        <taxon>Euteleostomi</taxon>
        <taxon>Actinopterygii</taxon>
        <taxon>Neopterygii</taxon>
        <taxon>Teleostei</taxon>
        <taxon>Anguilliformes</taxon>
        <taxon>Anguillidae</taxon>
        <taxon>Anguilla</taxon>
    </lineage>
</organism>
<feature type="signal peptide" evidence="1">
    <location>
        <begin position="1"/>
        <end position="17"/>
    </location>
</feature>
<reference evidence="2" key="2">
    <citation type="journal article" date="2015" name="Fish Shellfish Immunol.">
        <title>Early steps in the European eel (Anguilla anguilla)-Vibrio vulnificus interaction in the gills: Role of the RtxA13 toxin.</title>
        <authorList>
            <person name="Callol A."/>
            <person name="Pajuelo D."/>
            <person name="Ebbesson L."/>
            <person name="Teles M."/>
            <person name="MacKenzie S."/>
            <person name="Amaro C."/>
        </authorList>
    </citation>
    <scope>NUCLEOTIDE SEQUENCE</scope>
</reference>
<feature type="chain" id="PRO_5002431546" description="Secreted protein" evidence="1">
    <location>
        <begin position="18"/>
        <end position="58"/>
    </location>
</feature>
<evidence type="ECO:0000256" key="1">
    <source>
        <dbReference type="SAM" id="SignalP"/>
    </source>
</evidence>
<keyword evidence="1" id="KW-0732">Signal</keyword>